<feature type="active site" description="Proton donor" evidence="16">
    <location>
        <position position="205"/>
    </location>
</feature>
<dbReference type="InterPro" id="IPR001342">
    <property type="entry name" value="HDH_cat"/>
</dbReference>
<dbReference type="SUPFAM" id="SSF51735">
    <property type="entry name" value="NAD(P)-binding Rossmann-fold domains"/>
    <property type="match status" value="1"/>
</dbReference>
<dbReference type="Gene3D" id="3.30.360.10">
    <property type="entry name" value="Dihydrodipicolinate Reductase, domain 2"/>
    <property type="match status" value="1"/>
</dbReference>
<dbReference type="PROSITE" id="PS51671">
    <property type="entry name" value="ACT"/>
    <property type="match status" value="1"/>
</dbReference>
<dbReference type="UniPathway" id="UPA00050">
    <property type="reaction ID" value="UER00063"/>
</dbReference>
<comment type="caution">
    <text evidence="21">The sequence shown here is derived from an EMBL/GenBank/DDBJ whole genome shotgun (WGS) entry which is preliminary data.</text>
</comment>
<comment type="similarity">
    <text evidence="4 19">Belongs to the homoserine dehydrogenase family.</text>
</comment>
<evidence type="ECO:0000256" key="6">
    <source>
        <dbReference type="ARBA" id="ARBA00013376"/>
    </source>
</evidence>
<dbReference type="NCBIfam" id="NF004976">
    <property type="entry name" value="PRK06349.1"/>
    <property type="match status" value="1"/>
</dbReference>
<evidence type="ECO:0000256" key="10">
    <source>
        <dbReference type="ARBA" id="ARBA00023002"/>
    </source>
</evidence>
<organism evidence="21 22">
    <name type="scientific">Alloscardovia omnicolens</name>
    <dbReference type="NCBI Taxonomy" id="419015"/>
    <lineage>
        <taxon>Bacteria</taxon>
        <taxon>Bacillati</taxon>
        <taxon>Actinomycetota</taxon>
        <taxon>Actinomycetes</taxon>
        <taxon>Bifidobacteriales</taxon>
        <taxon>Bifidobacteriaceae</taxon>
        <taxon>Alloscardovia</taxon>
    </lineage>
</organism>
<dbReference type="SUPFAM" id="SSF55347">
    <property type="entry name" value="Glyceraldehyde-3-phosphate dehydrogenase-like, C-terminal domain"/>
    <property type="match status" value="1"/>
</dbReference>
<protein>
    <recommendedName>
        <fullName evidence="6 18">Homoserine dehydrogenase</fullName>
        <ecNumber evidence="5 18">1.1.1.3</ecNumber>
    </recommendedName>
</protein>
<feature type="domain" description="ACT" evidence="20">
    <location>
        <begin position="349"/>
        <end position="425"/>
    </location>
</feature>
<dbReference type="InterPro" id="IPR019811">
    <property type="entry name" value="HDH_CS"/>
</dbReference>
<evidence type="ECO:0000259" key="20">
    <source>
        <dbReference type="PROSITE" id="PS51671"/>
    </source>
</evidence>
<dbReference type="Gene3D" id="3.30.70.260">
    <property type="match status" value="1"/>
</dbReference>
<dbReference type="GO" id="GO:0009088">
    <property type="term" value="P:threonine biosynthetic process"/>
    <property type="evidence" value="ECO:0007669"/>
    <property type="project" value="UniProtKB-UniPathway"/>
</dbReference>
<evidence type="ECO:0000256" key="5">
    <source>
        <dbReference type="ARBA" id="ARBA00013213"/>
    </source>
</evidence>
<dbReference type="PROSITE" id="PS01042">
    <property type="entry name" value="HOMOSER_DHGENASE"/>
    <property type="match status" value="1"/>
</dbReference>
<dbReference type="EC" id="1.1.1.3" evidence="5 18"/>
<dbReference type="GO" id="GO:0050661">
    <property type="term" value="F:NADP binding"/>
    <property type="evidence" value="ECO:0007669"/>
    <property type="project" value="InterPro"/>
</dbReference>
<evidence type="ECO:0000256" key="7">
    <source>
        <dbReference type="ARBA" id="ARBA00022605"/>
    </source>
</evidence>
<dbReference type="Gene3D" id="3.40.50.720">
    <property type="entry name" value="NAD(P)-binding Rossmann-like Domain"/>
    <property type="match status" value="1"/>
</dbReference>
<dbReference type="InterPro" id="IPR045865">
    <property type="entry name" value="ACT-like_dom_sf"/>
</dbReference>
<dbReference type="AlphaFoldDB" id="A0A2I1M3J6"/>
<keyword evidence="11" id="KW-0915">Sodium</keyword>
<proteinExistence type="inferred from homology"/>
<comment type="cofactor">
    <cofactor evidence="1">
        <name>a metal cation</name>
        <dbReference type="ChEBI" id="CHEBI:25213"/>
    </cofactor>
</comment>
<evidence type="ECO:0000256" key="15">
    <source>
        <dbReference type="ARBA" id="ARBA00049031"/>
    </source>
</evidence>
<dbReference type="EMBL" id="PKGU01000004">
    <property type="protein sequence ID" value="PKZ14684.1"/>
    <property type="molecule type" value="Genomic_DNA"/>
</dbReference>
<dbReference type="PANTHER" id="PTHR43331:SF1">
    <property type="entry name" value="HOMOSERINE DEHYDROGENASE"/>
    <property type="match status" value="1"/>
</dbReference>
<comment type="function">
    <text evidence="13">Catalyzes the conversion of L-aspartate-beta-semialdehyde (L-Asa) to L-homoserine (L-Hse), the third step in the biosynthesis of threonine and methionine from aspartate.</text>
</comment>
<evidence type="ECO:0000256" key="18">
    <source>
        <dbReference type="RuleBase" id="RU000579"/>
    </source>
</evidence>
<evidence type="ECO:0000256" key="16">
    <source>
        <dbReference type="PIRSR" id="PIRSR000098-1"/>
    </source>
</evidence>
<evidence type="ECO:0000256" key="4">
    <source>
        <dbReference type="ARBA" id="ARBA00006753"/>
    </source>
</evidence>
<evidence type="ECO:0000256" key="11">
    <source>
        <dbReference type="ARBA" id="ARBA00023053"/>
    </source>
</evidence>
<dbReference type="InterPro" id="IPR002912">
    <property type="entry name" value="ACT_dom"/>
</dbReference>
<accession>A0A2I1M3J6</accession>
<sequence length="429" mass="45693">MAEKTVKVALLGAGTVGSQTARLLVEQADELARRAGARIELTGVAVLDPNEVNDPWIDKSLLTTETLDLTTRADIVVELIGGIEPARTFVLSALNHGASVVTANKALLAQHGPELYEAAEKNGVDIYFEAAVGGAIPIVRPLRESMVGDRINRIMGIVNGTTNYILDEMTTKGLAFDTVLKDAQAKGFAEADPTADIGGFDAAAKAAIMAVLAFHRDVRMDDVNIEGIEHVTESDIAAARAMNRIIKLLAVVERSEQGITAGVYPVMLPENHQLAKVSGSFNAVFVEGEASDDLMFYGRGAGGAPTASAVAGDIVTVARHRAAGSTGPLIPLYSNEPIVDASEVESSYMMRLSVADAVGVLARVSDIFAKHNISIRAVQQRPEEDENGNHELWITTHNVADRVIRETAEEVSNAKSIGSVLSIMRVFED</sequence>
<evidence type="ECO:0000256" key="19">
    <source>
        <dbReference type="RuleBase" id="RU004171"/>
    </source>
</evidence>
<evidence type="ECO:0000256" key="17">
    <source>
        <dbReference type="PIRSR" id="PIRSR000098-2"/>
    </source>
</evidence>
<dbReference type="PIRSF" id="PIRSF000098">
    <property type="entry name" value="Homoser_dehydrog"/>
    <property type="match status" value="1"/>
</dbReference>
<dbReference type="InterPro" id="IPR016204">
    <property type="entry name" value="HDH"/>
</dbReference>
<dbReference type="CDD" id="cd04881">
    <property type="entry name" value="ACT_HSDH-Hom"/>
    <property type="match status" value="1"/>
</dbReference>
<dbReference type="Pfam" id="PF00742">
    <property type="entry name" value="Homoserine_dh"/>
    <property type="match status" value="1"/>
</dbReference>
<feature type="binding site" evidence="17">
    <location>
        <position position="105"/>
    </location>
    <ligand>
        <name>NADPH</name>
        <dbReference type="ChEBI" id="CHEBI:57783"/>
    </ligand>
</feature>
<evidence type="ECO:0000313" key="21">
    <source>
        <dbReference type="EMBL" id="PKZ14684.1"/>
    </source>
</evidence>
<keyword evidence="7 18" id="KW-0028">Amino-acid biosynthesis</keyword>
<evidence type="ECO:0000256" key="12">
    <source>
        <dbReference type="ARBA" id="ARBA00023167"/>
    </source>
</evidence>
<keyword evidence="12 18" id="KW-0486">Methionine biosynthesis</keyword>
<dbReference type="Proteomes" id="UP000242263">
    <property type="component" value="Unassembled WGS sequence"/>
</dbReference>
<feature type="binding site" evidence="17">
    <location>
        <position position="190"/>
    </location>
    <ligand>
        <name>L-homoserine</name>
        <dbReference type="ChEBI" id="CHEBI:57476"/>
    </ligand>
</feature>
<dbReference type="RefSeq" id="WP_021617648.1">
    <property type="nucleotide sequence ID" value="NZ_CAMYCS010000005.1"/>
</dbReference>
<evidence type="ECO:0000256" key="3">
    <source>
        <dbReference type="ARBA" id="ARBA00005062"/>
    </source>
</evidence>
<dbReference type="SUPFAM" id="SSF55021">
    <property type="entry name" value="ACT-like"/>
    <property type="match status" value="1"/>
</dbReference>
<evidence type="ECO:0000256" key="14">
    <source>
        <dbReference type="ARBA" id="ARBA00048841"/>
    </source>
</evidence>
<keyword evidence="8 18" id="KW-0791">Threonine biosynthesis</keyword>
<dbReference type="FunFam" id="3.30.360.10:FF:000005">
    <property type="entry name" value="Homoserine dehydrogenase"/>
    <property type="match status" value="1"/>
</dbReference>
<keyword evidence="10 18" id="KW-0560">Oxidoreductase</keyword>
<gene>
    <name evidence="21" type="ORF">CYJ32_07065</name>
</gene>
<dbReference type="InterPro" id="IPR005106">
    <property type="entry name" value="Asp/hSer_DH_NAD-bd"/>
</dbReference>
<evidence type="ECO:0000256" key="1">
    <source>
        <dbReference type="ARBA" id="ARBA00001920"/>
    </source>
</evidence>
<name>A0A2I1M3J6_9BIFI</name>
<evidence type="ECO:0000313" key="22">
    <source>
        <dbReference type="Proteomes" id="UP000242263"/>
    </source>
</evidence>
<dbReference type="PANTHER" id="PTHR43331">
    <property type="entry name" value="HOMOSERINE DEHYDROGENASE"/>
    <property type="match status" value="1"/>
</dbReference>
<comment type="catalytic activity">
    <reaction evidence="14">
        <text>L-homoserine + NADP(+) = L-aspartate 4-semialdehyde + NADPH + H(+)</text>
        <dbReference type="Rhea" id="RHEA:15761"/>
        <dbReference type="ChEBI" id="CHEBI:15378"/>
        <dbReference type="ChEBI" id="CHEBI:57476"/>
        <dbReference type="ChEBI" id="CHEBI:57783"/>
        <dbReference type="ChEBI" id="CHEBI:58349"/>
        <dbReference type="ChEBI" id="CHEBI:537519"/>
        <dbReference type="EC" id="1.1.1.3"/>
    </reaction>
    <physiologicalReaction direction="right-to-left" evidence="14">
        <dbReference type="Rhea" id="RHEA:15763"/>
    </physiologicalReaction>
</comment>
<keyword evidence="9 17" id="KW-0521">NADP</keyword>
<dbReference type="GO" id="GO:0009086">
    <property type="term" value="P:methionine biosynthetic process"/>
    <property type="evidence" value="ECO:0007669"/>
    <property type="project" value="UniProtKB-KW"/>
</dbReference>
<comment type="pathway">
    <text evidence="2 18">Amino-acid biosynthesis; L-threonine biosynthesis; L-threonine from L-aspartate: step 3/5.</text>
</comment>
<dbReference type="GO" id="GO:0004412">
    <property type="term" value="F:homoserine dehydrogenase activity"/>
    <property type="evidence" value="ECO:0007669"/>
    <property type="project" value="UniProtKB-EC"/>
</dbReference>
<comment type="catalytic activity">
    <reaction evidence="15">
        <text>L-homoserine + NAD(+) = L-aspartate 4-semialdehyde + NADH + H(+)</text>
        <dbReference type="Rhea" id="RHEA:15757"/>
        <dbReference type="ChEBI" id="CHEBI:15378"/>
        <dbReference type="ChEBI" id="CHEBI:57476"/>
        <dbReference type="ChEBI" id="CHEBI:57540"/>
        <dbReference type="ChEBI" id="CHEBI:57945"/>
        <dbReference type="ChEBI" id="CHEBI:537519"/>
        <dbReference type="EC" id="1.1.1.3"/>
    </reaction>
    <physiologicalReaction direction="right-to-left" evidence="15">
        <dbReference type="Rhea" id="RHEA:15759"/>
    </physiologicalReaction>
</comment>
<feature type="binding site" evidence="17">
    <location>
        <begin position="11"/>
        <end position="18"/>
    </location>
    <ligand>
        <name>NADP(+)</name>
        <dbReference type="ChEBI" id="CHEBI:58349"/>
    </ligand>
</feature>
<dbReference type="Pfam" id="PF01842">
    <property type="entry name" value="ACT"/>
    <property type="match status" value="1"/>
</dbReference>
<dbReference type="InterPro" id="IPR036291">
    <property type="entry name" value="NAD(P)-bd_dom_sf"/>
</dbReference>
<evidence type="ECO:0000256" key="2">
    <source>
        <dbReference type="ARBA" id="ARBA00005056"/>
    </source>
</evidence>
<reference evidence="21 22" key="1">
    <citation type="submission" date="2017-12" db="EMBL/GenBank/DDBJ databases">
        <title>Phylogenetic diversity of female urinary microbiome.</title>
        <authorList>
            <person name="Thomas-White K."/>
            <person name="Wolfe A.J."/>
        </authorList>
    </citation>
    <scope>NUCLEOTIDE SEQUENCE [LARGE SCALE GENOMIC DNA]</scope>
    <source>
        <strain evidence="21 22">UMB0064</strain>
    </source>
</reference>
<evidence type="ECO:0000256" key="9">
    <source>
        <dbReference type="ARBA" id="ARBA00022857"/>
    </source>
</evidence>
<comment type="pathway">
    <text evidence="3 18">Amino-acid biosynthesis; L-methionine biosynthesis via de novo pathway; L-homoserine from L-aspartate: step 3/3.</text>
</comment>
<dbReference type="UniPathway" id="UPA00051">
    <property type="reaction ID" value="UER00465"/>
</dbReference>
<evidence type="ECO:0000256" key="8">
    <source>
        <dbReference type="ARBA" id="ARBA00022697"/>
    </source>
</evidence>
<evidence type="ECO:0000256" key="13">
    <source>
        <dbReference type="ARBA" id="ARBA00044930"/>
    </source>
</evidence>
<dbReference type="Pfam" id="PF03447">
    <property type="entry name" value="NAD_binding_3"/>
    <property type="match status" value="1"/>
</dbReference>